<dbReference type="FunFam" id="3.40.50.720:FF:000004">
    <property type="entry name" value="Adenosylhomocysteinase"/>
    <property type="match status" value="1"/>
</dbReference>
<evidence type="ECO:0000256" key="8">
    <source>
        <dbReference type="PIRSR" id="PIRSR001109-2"/>
    </source>
</evidence>
<evidence type="ECO:0000256" key="3">
    <source>
        <dbReference type="ARBA" id="ARBA00022801"/>
    </source>
</evidence>
<dbReference type="InterPro" id="IPR042172">
    <property type="entry name" value="Adenosylhomocyst_ase-like_sf"/>
</dbReference>
<gene>
    <name evidence="11" type="primary">ahcY</name>
    <name evidence="11" type="ORF">NCAV_0643</name>
</gene>
<dbReference type="Pfam" id="PF00670">
    <property type="entry name" value="AdoHcyase_NAD"/>
    <property type="match status" value="1"/>
</dbReference>
<keyword evidence="3 11" id="KW-0378">Hydrolase</keyword>
<dbReference type="InterPro" id="IPR020082">
    <property type="entry name" value="S-Ado-L-homoCys_hydrolase_CS"/>
</dbReference>
<comment type="cofactor">
    <cofactor evidence="8">
        <name>NAD(+)</name>
        <dbReference type="ChEBI" id="CHEBI:57540"/>
    </cofactor>
    <text evidence="8">Binds 1 NAD(+) per subunit.</text>
</comment>
<sequence length="413" mass="45633">MPKVADPRLADKGRLAYEWASKHMSILAKSIDRLKDERPLHGIKVAFCLHVTKETSMLVMGAKTLGADVSLCAANPLSTQDDVAAFLASQGIDVYAWRDESMDEYYSCIRSVLANRPDTITDDGSDMHVLYHKEFKGKSNYKPIGGTEETTTGVIRLRALADEGQLAYPVIAVNNAYTKHLFDNRYGTGQSTMDGILRATSILLAGKVVVVAGYGWVGKGIASRARGMGARVIVTEVDPIKALEAHMDGFAVMPMDEAARYADIVVTATGQINVVRQEHIKAMKDGVILANAGHFDVEIDVRWLESNARERRVVRDNLEEYRIDGKSIYLIGKGRIANLVAAEGHPPEVMALSFANQLLSIVYIVKNHAMMKNKVYGVPEEIDRQVAINALEAMGIRIDEPTKEQLEYAKRWL</sequence>
<dbReference type="RefSeq" id="WP_103287381.1">
    <property type="nucleotide sequence ID" value="NZ_LT981265.1"/>
</dbReference>
<feature type="binding site" evidence="7">
    <location>
        <position position="183"/>
    </location>
    <ligand>
        <name>substrate</name>
    </ligand>
</feature>
<dbReference type="PANTHER" id="PTHR23420:SF0">
    <property type="entry name" value="ADENOSYLHOMOCYSTEINASE"/>
    <property type="match status" value="1"/>
</dbReference>
<evidence type="ECO:0000256" key="4">
    <source>
        <dbReference type="ARBA" id="ARBA00023027"/>
    </source>
</evidence>
<reference evidence="12" key="1">
    <citation type="submission" date="2018-01" db="EMBL/GenBank/DDBJ databases">
        <authorList>
            <person name="Kerou L M."/>
        </authorList>
    </citation>
    <scope>NUCLEOTIDE SEQUENCE [LARGE SCALE GENOMIC DNA]</scope>
    <source>
        <strain evidence="12">SCU2</strain>
    </source>
</reference>
<feature type="binding site" evidence="8">
    <location>
        <position position="338"/>
    </location>
    <ligand>
        <name>NAD(+)</name>
        <dbReference type="ChEBI" id="CHEBI:57540"/>
    </ligand>
</feature>
<dbReference type="GO" id="GO:0033353">
    <property type="term" value="P:S-adenosylmethionine cycle"/>
    <property type="evidence" value="ECO:0007669"/>
    <property type="project" value="TreeGrafter"/>
</dbReference>
<dbReference type="PIRSF" id="PIRSF001109">
    <property type="entry name" value="Ad_hcy_hydrolase"/>
    <property type="match status" value="1"/>
</dbReference>
<dbReference type="SMART" id="SM00996">
    <property type="entry name" value="AdoHcyase"/>
    <property type="match status" value="1"/>
</dbReference>
<dbReference type="Pfam" id="PF05221">
    <property type="entry name" value="AdoHcyase"/>
    <property type="match status" value="2"/>
</dbReference>
<dbReference type="InterPro" id="IPR000043">
    <property type="entry name" value="Adenosylhomocysteinase-like"/>
</dbReference>
<evidence type="ECO:0000256" key="7">
    <source>
        <dbReference type="PIRSR" id="PIRSR001109-1"/>
    </source>
</evidence>
<dbReference type="GO" id="GO:0006730">
    <property type="term" value="P:one-carbon metabolic process"/>
    <property type="evidence" value="ECO:0007669"/>
    <property type="project" value="UniProtKB-UniRule"/>
</dbReference>
<dbReference type="PANTHER" id="PTHR23420">
    <property type="entry name" value="ADENOSYLHOMOCYSTEINASE"/>
    <property type="match status" value="1"/>
</dbReference>
<comment type="similarity">
    <text evidence="1 9">Belongs to the adenosylhomocysteinase family.</text>
</comment>
<feature type="binding site" evidence="8">
    <location>
        <position position="345"/>
    </location>
    <ligand>
        <name>NAD(+)</name>
        <dbReference type="ChEBI" id="CHEBI:57540"/>
    </ligand>
</feature>
<dbReference type="NCBIfam" id="NF004005">
    <property type="entry name" value="PRK05476.2-3"/>
    <property type="match status" value="1"/>
</dbReference>
<dbReference type="SMART" id="SM00997">
    <property type="entry name" value="AdoHcyase_NAD"/>
    <property type="match status" value="1"/>
</dbReference>
<feature type="binding site" evidence="7">
    <location>
        <position position="123"/>
    </location>
    <ligand>
        <name>substrate</name>
    </ligand>
</feature>
<evidence type="ECO:0000256" key="5">
    <source>
        <dbReference type="ARBA" id="ARBA00029440"/>
    </source>
</evidence>
<dbReference type="InterPro" id="IPR036291">
    <property type="entry name" value="NAD(P)-bd_dom_sf"/>
</dbReference>
<dbReference type="GeneID" id="41594717"/>
<evidence type="ECO:0000256" key="9">
    <source>
        <dbReference type="RuleBase" id="RU004166"/>
    </source>
</evidence>
<dbReference type="PROSITE" id="PS00739">
    <property type="entry name" value="ADOHCYASE_2"/>
    <property type="match status" value="1"/>
</dbReference>
<dbReference type="Gene3D" id="3.40.50.720">
    <property type="entry name" value="NAD(P)-binding Rossmann-like Domain"/>
    <property type="match status" value="1"/>
</dbReference>
<evidence type="ECO:0000256" key="1">
    <source>
        <dbReference type="ARBA" id="ARBA00007122"/>
    </source>
</evidence>
<evidence type="ECO:0000256" key="6">
    <source>
        <dbReference type="NCBIfam" id="TIGR00936"/>
    </source>
</evidence>
<dbReference type="EC" id="3.13.2.1" evidence="6"/>
<feature type="binding site" evidence="8">
    <location>
        <position position="236"/>
    </location>
    <ligand>
        <name>NAD(+)</name>
        <dbReference type="ChEBI" id="CHEBI:57540"/>
    </ligand>
</feature>
<evidence type="ECO:0000256" key="2">
    <source>
        <dbReference type="ARBA" id="ARBA00022563"/>
    </source>
</evidence>
<dbReference type="SUPFAM" id="SSF52283">
    <property type="entry name" value="Formate/glycerate dehydrogenase catalytic domain-like"/>
    <property type="match status" value="1"/>
</dbReference>
<protein>
    <recommendedName>
        <fullName evidence="6">Adenosylhomocysteinase</fullName>
        <ecNumber evidence="6">3.13.2.1</ecNumber>
    </recommendedName>
</protein>
<feature type="binding site" evidence="8">
    <location>
        <begin position="150"/>
        <end position="152"/>
    </location>
    <ligand>
        <name>NAD(+)</name>
        <dbReference type="ChEBI" id="CHEBI:57540"/>
    </ligand>
</feature>
<dbReference type="NCBIfam" id="TIGR00936">
    <property type="entry name" value="ahcY"/>
    <property type="match status" value="1"/>
</dbReference>
<dbReference type="Proteomes" id="UP000236248">
    <property type="component" value="Chromosome NCAV"/>
</dbReference>
<feature type="binding site" evidence="7">
    <location>
        <position position="149"/>
    </location>
    <ligand>
        <name>substrate</name>
    </ligand>
</feature>
<feature type="binding site" evidence="8">
    <location>
        <begin position="215"/>
        <end position="220"/>
    </location>
    <ligand>
        <name>NAD(+)</name>
        <dbReference type="ChEBI" id="CHEBI:57540"/>
    </ligand>
</feature>
<proteinExistence type="inferred from homology"/>
<feature type="binding site" evidence="8">
    <location>
        <begin position="292"/>
        <end position="294"/>
    </location>
    <ligand>
        <name>NAD(+)</name>
        <dbReference type="ChEBI" id="CHEBI:57540"/>
    </ligand>
</feature>
<feature type="binding site" evidence="7">
    <location>
        <position position="52"/>
    </location>
    <ligand>
        <name>substrate</name>
    </ligand>
</feature>
<dbReference type="Gene3D" id="3.40.50.1480">
    <property type="entry name" value="Adenosylhomocysteinase-like"/>
    <property type="match status" value="1"/>
</dbReference>
<keyword evidence="4 8" id="KW-0520">NAD</keyword>
<evidence type="ECO:0000313" key="11">
    <source>
        <dbReference type="EMBL" id="SPC33827.1"/>
    </source>
</evidence>
<feature type="domain" description="S-adenosyl-L-homocysteine hydrolase NAD binding" evidence="10">
    <location>
        <begin position="184"/>
        <end position="344"/>
    </location>
</feature>
<evidence type="ECO:0000259" key="10">
    <source>
        <dbReference type="SMART" id="SM00997"/>
    </source>
</evidence>
<name>A0A2K5AQD2_9ARCH</name>
<dbReference type="SUPFAM" id="SSF51735">
    <property type="entry name" value="NAD(P)-binding Rossmann-fold domains"/>
    <property type="match status" value="1"/>
</dbReference>
<feature type="binding site" evidence="7">
    <location>
        <position position="179"/>
    </location>
    <ligand>
        <name>substrate</name>
    </ligand>
</feature>
<accession>A0A2K5AQD2</accession>
<comment type="pathway">
    <text evidence="5">Amino-acid biosynthesis.</text>
</comment>
<dbReference type="InterPro" id="IPR015878">
    <property type="entry name" value="Ado_hCys_hydrolase_NAD-bd"/>
</dbReference>
<dbReference type="GO" id="GO:0004013">
    <property type="term" value="F:adenosylhomocysteinase activity"/>
    <property type="evidence" value="ECO:0007669"/>
    <property type="project" value="UniProtKB-UniRule"/>
</dbReference>
<dbReference type="CDD" id="cd00401">
    <property type="entry name" value="SAHH"/>
    <property type="match status" value="1"/>
</dbReference>
<keyword evidence="2" id="KW-0554">One-carbon metabolism</keyword>
<dbReference type="KEGG" id="ncv:NCAV_0643"/>
<evidence type="ECO:0000313" key="12">
    <source>
        <dbReference type="Proteomes" id="UP000236248"/>
    </source>
</evidence>
<dbReference type="GO" id="GO:0005829">
    <property type="term" value="C:cytosol"/>
    <property type="evidence" value="ECO:0007669"/>
    <property type="project" value="TreeGrafter"/>
</dbReference>
<dbReference type="AlphaFoldDB" id="A0A2K5AQD2"/>
<organism evidence="11 12">
    <name type="scientific">Candidatus Nitrosocaldus cavascurensis</name>
    <dbReference type="NCBI Taxonomy" id="2058097"/>
    <lineage>
        <taxon>Archaea</taxon>
        <taxon>Nitrososphaerota</taxon>
        <taxon>Nitrososphaeria</taxon>
        <taxon>Candidatus Nitrosocaldales</taxon>
        <taxon>Candidatus Nitrosocaldaceae</taxon>
        <taxon>Candidatus Nitrosocaldus</taxon>
    </lineage>
</organism>
<dbReference type="EMBL" id="LT981265">
    <property type="protein sequence ID" value="SPC33827.1"/>
    <property type="molecule type" value="Genomic_DNA"/>
</dbReference>
<keyword evidence="12" id="KW-1185">Reference proteome</keyword>